<dbReference type="Proteomes" id="UP000276991">
    <property type="component" value="Unassembled WGS sequence"/>
</dbReference>
<accession>A0A498SDA7</accession>
<dbReference type="EMBL" id="UPTC01000318">
    <property type="protein sequence ID" value="VBB27966.1"/>
    <property type="molecule type" value="Genomic_DNA"/>
</dbReference>
<protein>
    <submittedName>
        <fullName evidence="1">Uncharacterized protein</fullName>
    </submittedName>
</protein>
<reference evidence="1 2" key="1">
    <citation type="submission" date="2018-08" db="EMBL/GenBank/DDBJ databases">
        <authorList>
            <person name="Laetsch R D."/>
            <person name="Stevens L."/>
            <person name="Kumar S."/>
            <person name="Blaxter L. M."/>
        </authorList>
    </citation>
    <scope>NUCLEOTIDE SEQUENCE [LARGE SCALE GENOMIC DNA]</scope>
</reference>
<name>A0A498SDA7_ACAVI</name>
<evidence type="ECO:0000313" key="1">
    <source>
        <dbReference type="EMBL" id="VBB27966.1"/>
    </source>
</evidence>
<keyword evidence="2" id="KW-1185">Reference proteome</keyword>
<dbReference type="AlphaFoldDB" id="A0A498SDA7"/>
<organism evidence="1 2">
    <name type="scientific">Acanthocheilonema viteae</name>
    <name type="common">Filarial nematode worm</name>
    <name type="synonym">Dipetalonema viteae</name>
    <dbReference type="NCBI Taxonomy" id="6277"/>
    <lineage>
        <taxon>Eukaryota</taxon>
        <taxon>Metazoa</taxon>
        <taxon>Ecdysozoa</taxon>
        <taxon>Nematoda</taxon>
        <taxon>Chromadorea</taxon>
        <taxon>Rhabditida</taxon>
        <taxon>Spirurina</taxon>
        <taxon>Spiruromorpha</taxon>
        <taxon>Filarioidea</taxon>
        <taxon>Onchocercidae</taxon>
        <taxon>Acanthocheilonema</taxon>
    </lineage>
</organism>
<gene>
    <name evidence="1" type="ORF">NAV_LOCUS2796</name>
</gene>
<dbReference type="OrthoDB" id="10468296at2759"/>
<evidence type="ECO:0000313" key="2">
    <source>
        <dbReference type="Proteomes" id="UP000276991"/>
    </source>
</evidence>
<sequence length="84" mass="9881">MDDVSDIRREIENLWREIVSELNYALSDDCMREMQARNVLKTRYHKFRLSLQGTIDAIKEFAKAELTVVELPSNPFDSEIFEIS</sequence>
<proteinExistence type="predicted"/>